<dbReference type="PIRSF" id="PIRSF012641">
    <property type="entry name" value="UCP012641"/>
    <property type="match status" value="1"/>
</dbReference>
<dbReference type="InterPro" id="IPR011201">
    <property type="entry name" value="Zinc-ribbon_6_bact"/>
</dbReference>
<keyword evidence="3" id="KW-1185">Reference proteome</keyword>
<evidence type="ECO:0000259" key="1">
    <source>
        <dbReference type="Pfam" id="PF10005"/>
    </source>
</evidence>
<sequence>MKLFHCQCCGAILYFENTVCLKCGHMLGYLPDADRMLAVVADGPVWRALPDSAAPADQATDPGPLRFCRNWERSACNWMHRSAAGDGDGPAGYCLACLHNRTVPDLSTPAHVKLWTKMEAAKRRLMYSVLRLNLPRPLPDSGHPEPLVFEFLADDPGSTEKVLTGHSDGVITIALIEADDTARETRRSQMGEAYRTLLGHFRHEVGHYYWDLLVRDGDALEDCRALFGDERADYAEAMKKHYDMGAPEGWENRFVSAYATMHPWEDWAETWAHYLHMVDTLETASALGLRVDAGQSLAAKVDADPHHSRDAGQLIGNWVPLTLALNSLNRSMGQSDLYPFSLPADVQTKLRFVHDLVQRCHPEPAA</sequence>
<protein>
    <recommendedName>
        <fullName evidence="1">Zinc-ribbon domain-containing protein</fullName>
    </recommendedName>
</protein>
<dbReference type="InterPro" id="IPR031321">
    <property type="entry name" value="UCP012641"/>
</dbReference>
<evidence type="ECO:0000313" key="3">
    <source>
        <dbReference type="Proteomes" id="UP000297741"/>
    </source>
</evidence>
<dbReference type="RefSeq" id="WP_135429551.1">
    <property type="nucleotide sequence ID" value="NZ_RPEM01000003.1"/>
</dbReference>
<accession>A0ABY2KSL4</accession>
<dbReference type="Pfam" id="PF15887">
    <property type="entry name" value="Peptidase_Mx"/>
    <property type="match status" value="1"/>
</dbReference>
<reference evidence="2 3" key="1">
    <citation type="submission" date="2018-11" db="EMBL/GenBank/DDBJ databases">
        <title>Tabrizicola sp. isolated from sediment of alpine lake.</title>
        <authorList>
            <person name="Liu Z."/>
        </authorList>
    </citation>
    <scope>NUCLEOTIDE SEQUENCE [LARGE SCALE GENOMIC DNA]</scope>
    <source>
        <strain evidence="2 3">DRYC-M-16</strain>
    </source>
</reference>
<dbReference type="EMBL" id="RPEM01000003">
    <property type="protein sequence ID" value="TGD44444.1"/>
    <property type="molecule type" value="Genomic_DNA"/>
</dbReference>
<dbReference type="Pfam" id="PF10005">
    <property type="entry name" value="Zn_ribbon_DZR_6"/>
    <property type="match status" value="1"/>
</dbReference>
<gene>
    <name evidence="2" type="ORF">EEB11_06245</name>
</gene>
<feature type="domain" description="Zinc-ribbon" evidence="1">
    <location>
        <begin position="3"/>
        <end position="107"/>
    </location>
</feature>
<name>A0ABY2KSL4_9RHOB</name>
<organism evidence="2 3">
    <name type="scientific">Pseudotabrizicola sediminis</name>
    <dbReference type="NCBI Taxonomy" id="2486418"/>
    <lineage>
        <taxon>Bacteria</taxon>
        <taxon>Pseudomonadati</taxon>
        <taxon>Pseudomonadota</taxon>
        <taxon>Alphaproteobacteria</taxon>
        <taxon>Rhodobacterales</taxon>
        <taxon>Paracoccaceae</taxon>
        <taxon>Pseudotabrizicola</taxon>
    </lineage>
</organism>
<evidence type="ECO:0000313" key="2">
    <source>
        <dbReference type="EMBL" id="TGD44444.1"/>
    </source>
</evidence>
<comment type="caution">
    <text evidence="2">The sequence shown here is derived from an EMBL/GenBank/DDBJ whole genome shotgun (WGS) entry which is preliminary data.</text>
</comment>
<dbReference type="Gene3D" id="3.40.390.70">
    <property type="match status" value="1"/>
</dbReference>
<dbReference type="Proteomes" id="UP000297741">
    <property type="component" value="Unassembled WGS sequence"/>
</dbReference>
<proteinExistence type="predicted"/>